<gene>
    <name evidence="2" type="ORF">UT39_C0009G0055</name>
</gene>
<evidence type="ECO:0000313" key="3">
    <source>
        <dbReference type="Proteomes" id="UP000034246"/>
    </source>
</evidence>
<reference evidence="2 3" key="1">
    <citation type="journal article" date="2015" name="Nature">
        <title>rRNA introns, odd ribosomes, and small enigmatic genomes across a large radiation of phyla.</title>
        <authorList>
            <person name="Brown C.T."/>
            <person name="Hug L.A."/>
            <person name="Thomas B.C."/>
            <person name="Sharon I."/>
            <person name="Castelle C.J."/>
            <person name="Singh A."/>
            <person name="Wilkins M.J."/>
            <person name="Williams K.H."/>
            <person name="Banfield J.F."/>
        </authorList>
    </citation>
    <scope>NUCLEOTIDE SEQUENCE [LARGE SCALE GENOMIC DNA]</scope>
</reference>
<feature type="transmembrane region" description="Helical" evidence="1">
    <location>
        <begin position="12"/>
        <end position="32"/>
    </location>
</feature>
<name>A0A0G0QLM8_9BACT</name>
<evidence type="ECO:0008006" key="4">
    <source>
        <dbReference type="Google" id="ProtNLM"/>
    </source>
</evidence>
<keyword evidence="1" id="KW-0472">Membrane</keyword>
<dbReference type="EMBL" id="LBWP01000009">
    <property type="protein sequence ID" value="KKR11295.1"/>
    <property type="molecule type" value="Genomic_DNA"/>
</dbReference>
<dbReference type="Proteomes" id="UP000034246">
    <property type="component" value="Unassembled WGS sequence"/>
</dbReference>
<evidence type="ECO:0000313" key="2">
    <source>
        <dbReference type="EMBL" id="KKR11295.1"/>
    </source>
</evidence>
<keyword evidence="1" id="KW-0812">Transmembrane</keyword>
<comment type="caution">
    <text evidence="2">The sequence shown here is derived from an EMBL/GenBank/DDBJ whole genome shotgun (WGS) entry which is preliminary data.</text>
</comment>
<feature type="transmembrane region" description="Helical" evidence="1">
    <location>
        <begin position="44"/>
        <end position="64"/>
    </location>
</feature>
<organism evidence="2 3">
    <name type="scientific">Candidatus Woesebacteria bacterium GW2011_GWA1_39_21</name>
    <dbReference type="NCBI Taxonomy" id="1618550"/>
    <lineage>
        <taxon>Bacteria</taxon>
        <taxon>Candidatus Woeseibacteriota</taxon>
    </lineage>
</organism>
<sequence length="101" mass="10996">MSPKGENTEDSPLGSLFCKVFLTGSGAMRGILKYLSSQNGRTARFLTGAVLISAGLFVSPIMIVVGLLPFFAAIFDVCLFAPFFKLPFEGEKLRDELSDKR</sequence>
<accession>A0A0G0QLM8</accession>
<dbReference type="AlphaFoldDB" id="A0A0G0QLM8"/>
<keyword evidence="1" id="KW-1133">Transmembrane helix</keyword>
<protein>
    <recommendedName>
        <fullName evidence="4">DUF2892 domain-containing protein</fullName>
    </recommendedName>
</protein>
<proteinExistence type="predicted"/>
<evidence type="ECO:0000256" key="1">
    <source>
        <dbReference type="SAM" id="Phobius"/>
    </source>
</evidence>